<keyword evidence="8" id="KW-0449">Lipoprotein</keyword>
<dbReference type="GO" id="GO:0046872">
    <property type="term" value="F:metal ion binding"/>
    <property type="evidence" value="ECO:0007669"/>
    <property type="project" value="UniProtKB-KW"/>
</dbReference>
<feature type="domain" description="PDZ GRASP-type" evidence="11">
    <location>
        <begin position="111"/>
        <end position="199"/>
    </location>
</feature>
<feature type="region of interest" description="Disordered" evidence="10">
    <location>
        <begin position="281"/>
        <end position="359"/>
    </location>
</feature>
<evidence type="ECO:0000256" key="5">
    <source>
        <dbReference type="ARBA" id="ARBA00022737"/>
    </source>
</evidence>
<feature type="compositionally biased region" description="Polar residues" evidence="10">
    <location>
        <begin position="281"/>
        <end position="295"/>
    </location>
</feature>
<keyword evidence="13" id="KW-1185">Reference proteome</keyword>
<evidence type="ECO:0000256" key="8">
    <source>
        <dbReference type="ARBA" id="ARBA00023288"/>
    </source>
</evidence>
<evidence type="ECO:0000313" key="12">
    <source>
        <dbReference type="EMBL" id="KAK4317574.1"/>
    </source>
</evidence>
<keyword evidence="5" id="KW-0677">Repeat</keyword>
<dbReference type="GO" id="GO:0007030">
    <property type="term" value="P:Golgi organization"/>
    <property type="evidence" value="ECO:0007669"/>
    <property type="project" value="TreeGrafter"/>
</dbReference>
<dbReference type="AlphaFoldDB" id="A0AAE1PZT1"/>
<feature type="compositionally biased region" description="Pro residues" evidence="10">
    <location>
        <begin position="300"/>
        <end position="319"/>
    </location>
</feature>
<evidence type="ECO:0000256" key="1">
    <source>
        <dbReference type="ARBA" id="ARBA00004394"/>
    </source>
</evidence>
<dbReference type="InterPro" id="IPR007583">
    <property type="entry name" value="GRASP55_65"/>
</dbReference>
<feature type="compositionally biased region" description="Polar residues" evidence="10">
    <location>
        <begin position="322"/>
        <end position="335"/>
    </location>
</feature>
<keyword evidence="7" id="KW-0472">Membrane</keyword>
<dbReference type="Proteomes" id="UP001292094">
    <property type="component" value="Unassembled WGS sequence"/>
</dbReference>
<gene>
    <name evidence="12" type="ORF">Pmani_011355</name>
</gene>
<dbReference type="InterPro" id="IPR036034">
    <property type="entry name" value="PDZ_sf"/>
</dbReference>
<dbReference type="PROSITE" id="PS51865">
    <property type="entry name" value="PDZ_GRASP"/>
    <property type="match status" value="2"/>
</dbReference>
<evidence type="ECO:0000259" key="11">
    <source>
        <dbReference type="PROSITE" id="PS51865"/>
    </source>
</evidence>
<comment type="subcellular location">
    <subcellularLocation>
        <location evidence="1">Golgi apparatus membrane</location>
    </subcellularLocation>
</comment>
<dbReference type="InterPro" id="IPR024958">
    <property type="entry name" value="GRASP_PDZ"/>
</dbReference>
<feature type="region of interest" description="Disordered" evidence="10">
    <location>
        <begin position="485"/>
        <end position="510"/>
    </location>
</feature>
<evidence type="ECO:0000313" key="13">
    <source>
        <dbReference type="Proteomes" id="UP001292094"/>
    </source>
</evidence>
<organism evidence="12 13">
    <name type="scientific">Petrolisthes manimaculis</name>
    <dbReference type="NCBI Taxonomy" id="1843537"/>
    <lineage>
        <taxon>Eukaryota</taxon>
        <taxon>Metazoa</taxon>
        <taxon>Ecdysozoa</taxon>
        <taxon>Arthropoda</taxon>
        <taxon>Crustacea</taxon>
        <taxon>Multicrustacea</taxon>
        <taxon>Malacostraca</taxon>
        <taxon>Eumalacostraca</taxon>
        <taxon>Eucarida</taxon>
        <taxon>Decapoda</taxon>
        <taxon>Pleocyemata</taxon>
        <taxon>Anomura</taxon>
        <taxon>Galatheoidea</taxon>
        <taxon>Porcellanidae</taxon>
        <taxon>Petrolisthes</taxon>
    </lineage>
</organism>
<keyword evidence="6" id="KW-0333">Golgi apparatus</keyword>
<dbReference type="Gene3D" id="2.30.42.10">
    <property type="match status" value="2"/>
</dbReference>
<keyword evidence="3" id="KW-0597">Phosphoprotein</keyword>
<evidence type="ECO:0000256" key="6">
    <source>
        <dbReference type="ARBA" id="ARBA00023034"/>
    </source>
</evidence>
<keyword evidence="9" id="KW-0862">Zinc</keyword>
<feature type="binding site" evidence="9">
    <location>
        <position position="103"/>
    </location>
    <ligand>
        <name>Zn(2+)</name>
        <dbReference type="ChEBI" id="CHEBI:29105"/>
    </ligand>
</feature>
<feature type="domain" description="PDZ GRASP-type" evidence="11">
    <location>
        <begin position="15"/>
        <end position="105"/>
    </location>
</feature>
<dbReference type="PANTHER" id="PTHR12893">
    <property type="entry name" value="GOLGI REASSEMBLY STACKING PROTEIN GRASP"/>
    <property type="match status" value="1"/>
</dbReference>
<dbReference type="GO" id="GO:0000139">
    <property type="term" value="C:Golgi membrane"/>
    <property type="evidence" value="ECO:0007669"/>
    <property type="project" value="UniProtKB-SubCell"/>
</dbReference>
<comment type="caution">
    <text evidence="12">The sequence shown here is derived from an EMBL/GenBank/DDBJ whole genome shotgun (WGS) entry which is preliminary data.</text>
</comment>
<dbReference type="PRINTS" id="PR01217">
    <property type="entry name" value="PRICHEXTENSN"/>
</dbReference>
<keyword evidence="9" id="KW-0479">Metal-binding</keyword>
<dbReference type="FunFam" id="2.30.42.10:FF:000026">
    <property type="entry name" value="Golgi reassembly stacking protein 2"/>
    <property type="match status" value="1"/>
</dbReference>
<feature type="binding site" evidence="9">
    <location>
        <position position="18"/>
    </location>
    <ligand>
        <name>Zn(2+)</name>
        <dbReference type="ChEBI" id="CHEBI:29105"/>
    </ligand>
</feature>
<proteinExistence type="inferred from homology"/>
<name>A0AAE1PZT1_9EUCA</name>
<evidence type="ECO:0000256" key="7">
    <source>
        <dbReference type="ARBA" id="ARBA00023136"/>
    </source>
</evidence>
<evidence type="ECO:0000256" key="3">
    <source>
        <dbReference type="ARBA" id="ARBA00022553"/>
    </source>
</evidence>
<evidence type="ECO:0000256" key="9">
    <source>
        <dbReference type="PIRSR" id="PIRSR607583-1"/>
    </source>
</evidence>
<dbReference type="EMBL" id="JAWZYT010000913">
    <property type="protein sequence ID" value="KAK4317574.1"/>
    <property type="molecule type" value="Genomic_DNA"/>
</dbReference>
<dbReference type="FunFam" id="2.30.42.10:FF:000056">
    <property type="entry name" value="Golgi reassembly-stacking protein 2 isoform 1"/>
    <property type="match status" value="1"/>
</dbReference>
<dbReference type="Pfam" id="PF04495">
    <property type="entry name" value="GRASP55_65"/>
    <property type="match status" value="1"/>
</dbReference>
<dbReference type="PANTHER" id="PTHR12893:SF0">
    <property type="entry name" value="GRASP65"/>
    <property type="match status" value="1"/>
</dbReference>
<protein>
    <recommendedName>
        <fullName evidence="11">PDZ GRASP-type domain-containing protein</fullName>
    </recommendedName>
</protein>
<keyword evidence="4" id="KW-0519">Myristate</keyword>
<reference evidence="12" key="1">
    <citation type="submission" date="2023-11" db="EMBL/GenBank/DDBJ databases">
        <title>Genome assemblies of two species of porcelain crab, Petrolisthes cinctipes and Petrolisthes manimaculis (Anomura: Porcellanidae).</title>
        <authorList>
            <person name="Angst P."/>
        </authorList>
    </citation>
    <scope>NUCLEOTIDE SEQUENCE</scope>
    <source>
        <strain evidence="12">PB745_02</strain>
        <tissue evidence="12">Gill</tissue>
    </source>
</reference>
<evidence type="ECO:0000256" key="4">
    <source>
        <dbReference type="ARBA" id="ARBA00022707"/>
    </source>
</evidence>
<sequence>MGGSQSVNIPGGGMEGYHVLRVQENSPGQLAGLEAFFDFVISIGKTRLDQDNDTLKELLKSSIEKELQMTVYSSKTQTIRYVKITPSNLWGGQGLLGVSIRFCSFEGANENVWHILDVEPNSPADIAGLQSYKDYIIGADSVLHESEDLFSLIEAHEGRPLKLYVYNVETDSCREVTVTPDTQWGGSGSLGCGIGYGYLHRIPTQRPGEGSAGIPGTSPDDASDAEPLLQVATGRELETVTSSVAGLNLSDPSAIVATSGSTTIPPPTAFKAASHIHPFSGVSTGSTAAGDTSPVSPAGPNIPPPAAFTPTSLPPPKELPPNITSHMSPPTTSQVPLAFPSAPVQSPLMPSSDAPGQIPSQTPVHMLGEVPMQPSPSPYSMNPILPPSSIPQPSPLTMGAVPTVPVTAGIPQGVGHTDTSIPMAPLPSPMSPMQVPPPPIGQSYTSAVYPPVPPTFTAPPAMPSIPGMPVTTPINLPGMPPITVSATLPPDSFQGISSTSQSAVHPQPVQ</sequence>
<evidence type="ECO:0000256" key="10">
    <source>
        <dbReference type="SAM" id="MobiDB-lite"/>
    </source>
</evidence>
<comment type="similarity">
    <text evidence="2">Belongs to the GORASP family.</text>
</comment>
<accession>A0AAE1PZT1</accession>
<feature type="compositionally biased region" description="Polar residues" evidence="10">
    <location>
        <begin position="494"/>
        <end position="510"/>
    </location>
</feature>
<feature type="region of interest" description="Disordered" evidence="10">
    <location>
        <begin position="205"/>
        <end position="224"/>
    </location>
</feature>
<dbReference type="SUPFAM" id="SSF50156">
    <property type="entry name" value="PDZ domain-like"/>
    <property type="match status" value="2"/>
</dbReference>
<evidence type="ECO:0000256" key="2">
    <source>
        <dbReference type="ARBA" id="ARBA00007144"/>
    </source>
</evidence>